<dbReference type="Proteomes" id="UP001642484">
    <property type="component" value="Unassembled WGS sequence"/>
</dbReference>
<dbReference type="EMBL" id="CAXAMN010015335">
    <property type="protein sequence ID" value="CAK9045520.1"/>
    <property type="molecule type" value="Genomic_DNA"/>
</dbReference>
<name>A0ABP0M3R8_9DINO</name>
<evidence type="ECO:0000313" key="3">
    <source>
        <dbReference type="Proteomes" id="UP001642484"/>
    </source>
</evidence>
<dbReference type="EMBL" id="CAXAMN010015558">
    <property type="protein sequence ID" value="CAK9046122.1"/>
    <property type="molecule type" value="Genomic_DNA"/>
</dbReference>
<gene>
    <name evidence="1" type="ORF">CCMP2556_LOCUS23768</name>
    <name evidence="2" type="ORF">CCMP2556_LOCUS24007</name>
</gene>
<accession>A0ABP0M3R8</accession>
<evidence type="ECO:0000313" key="2">
    <source>
        <dbReference type="EMBL" id="CAK9046122.1"/>
    </source>
</evidence>
<organism evidence="2 3">
    <name type="scientific">Durusdinium trenchii</name>
    <dbReference type="NCBI Taxonomy" id="1381693"/>
    <lineage>
        <taxon>Eukaryota</taxon>
        <taxon>Sar</taxon>
        <taxon>Alveolata</taxon>
        <taxon>Dinophyceae</taxon>
        <taxon>Suessiales</taxon>
        <taxon>Symbiodiniaceae</taxon>
        <taxon>Durusdinium</taxon>
    </lineage>
</organism>
<sequence>MSKNVYAGDSSDSDVAVMAAPITWTRMAFGMVKYKKRGTWFKRPETMLKWLRIKHLLEHHFENLKRAFLEIDTNHSGGIVRAPSGRRKPPVKYEWEAMFGAEGQVKDALAAADLDSNDVFGMPGSRAEPSGAGAVSVKCRPVTRYVTI</sequence>
<evidence type="ECO:0000313" key="1">
    <source>
        <dbReference type="EMBL" id="CAK9045520.1"/>
    </source>
</evidence>
<comment type="caution">
    <text evidence="2">The sequence shown here is derived from an EMBL/GenBank/DDBJ whole genome shotgun (WGS) entry which is preliminary data.</text>
</comment>
<protein>
    <submittedName>
        <fullName evidence="2">Uncharacterized protein</fullName>
    </submittedName>
</protein>
<reference evidence="2 3" key="1">
    <citation type="submission" date="2024-02" db="EMBL/GenBank/DDBJ databases">
        <authorList>
            <person name="Chen Y."/>
            <person name="Shah S."/>
            <person name="Dougan E. K."/>
            <person name="Thang M."/>
            <person name="Chan C."/>
        </authorList>
    </citation>
    <scope>NUCLEOTIDE SEQUENCE [LARGE SCALE GENOMIC DNA]</scope>
</reference>
<proteinExistence type="predicted"/>
<keyword evidence="3" id="KW-1185">Reference proteome</keyword>